<reference evidence="9 10" key="1">
    <citation type="journal article" date="2022" name="Nat. Ecol. Evol.">
        <title>A masculinizing supergene underlies an exaggerated male reproductive morph in a spider.</title>
        <authorList>
            <person name="Hendrickx F."/>
            <person name="De Corte Z."/>
            <person name="Sonet G."/>
            <person name="Van Belleghem S.M."/>
            <person name="Kostlbacher S."/>
            <person name="Vangestel C."/>
        </authorList>
    </citation>
    <scope>NUCLEOTIDE SEQUENCE [LARGE SCALE GENOMIC DNA]</scope>
    <source>
        <strain evidence="9">W744_W776</strain>
    </source>
</reference>
<dbReference type="SUPFAM" id="SSF47616">
    <property type="entry name" value="GST C-terminal domain-like"/>
    <property type="match status" value="1"/>
</dbReference>
<feature type="domain" description="GST N-terminal" evidence="7">
    <location>
        <begin position="3"/>
        <end position="84"/>
    </location>
</feature>
<protein>
    <recommendedName>
        <fullName evidence="4">glutathione transferase</fullName>
        <ecNumber evidence="4">2.5.1.18</ecNumber>
    </recommendedName>
</protein>
<evidence type="ECO:0000313" key="10">
    <source>
        <dbReference type="Proteomes" id="UP000827092"/>
    </source>
</evidence>
<comment type="catalytic activity">
    <reaction evidence="6">
        <text>RX + glutathione = an S-substituted glutathione + a halide anion + H(+)</text>
        <dbReference type="Rhea" id="RHEA:16437"/>
        <dbReference type="ChEBI" id="CHEBI:15378"/>
        <dbReference type="ChEBI" id="CHEBI:16042"/>
        <dbReference type="ChEBI" id="CHEBI:17792"/>
        <dbReference type="ChEBI" id="CHEBI:57925"/>
        <dbReference type="ChEBI" id="CHEBI:90779"/>
        <dbReference type="EC" id="2.5.1.18"/>
    </reaction>
</comment>
<sequence>MEKKIVFGYWNIRGLAEPIRYLLYYKKVAFVDKRYTFGEEEWYQEKFSLGLDFPNLPYLFDGHVKLTQSTTILRYLAQKYGMDGATPQDKLRVSLVEQQLIDLRVSFGMTVYSPQFQTLKQGFVEKAPGRLREVESFLGHADFICGGYVTYVDLMLAEIFDLHSYLMPEILREFPRLKDHRDRVWGLPGLKEYLSSNTYRRWPINGPMATFGKDGEEPKRE</sequence>
<dbReference type="PROSITE" id="PS50405">
    <property type="entry name" value="GST_CTER"/>
    <property type="match status" value="1"/>
</dbReference>
<evidence type="ECO:0000259" key="7">
    <source>
        <dbReference type="PROSITE" id="PS50404"/>
    </source>
</evidence>
<dbReference type="SFLD" id="SFLDS00019">
    <property type="entry name" value="Glutathione_Transferase_(cytos"/>
    <property type="match status" value="1"/>
</dbReference>
<dbReference type="SFLD" id="SFLDG00363">
    <property type="entry name" value="AMPS_(cytGST):_Alpha-__Mu-__Pi"/>
    <property type="match status" value="1"/>
</dbReference>
<dbReference type="Pfam" id="PF02798">
    <property type="entry name" value="GST_N"/>
    <property type="match status" value="1"/>
</dbReference>
<organism evidence="9 10">
    <name type="scientific">Oedothorax gibbosus</name>
    <dbReference type="NCBI Taxonomy" id="931172"/>
    <lineage>
        <taxon>Eukaryota</taxon>
        <taxon>Metazoa</taxon>
        <taxon>Ecdysozoa</taxon>
        <taxon>Arthropoda</taxon>
        <taxon>Chelicerata</taxon>
        <taxon>Arachnida</taxon>
        <taxon>Araneae</taxon>
        <taxon>Araneomorphae</taxon>
        <taxon>Entelegynae</taxon>
        <taxon>Araneoidea</taxon>
        <taxon>Linyphiidae</taxon>
        <taxon>Erigoninae</taxon>
        <taxon>Oedothorax</taxon>
    </lineage>
</organism>
<comment type="subunit">
    <text evidence="3">Homodimer.</text>
</comment>
<dbReference type="EC" id="2.5.1.18" evidence="4"/>
<dbReference type="PANTHER" id="PTHR11571">
    <property type="entry name" value="GLUTATHIONE S-TRANSFERASE"/>
    <property type="match status" value="1"/>
</dbReference>
<gene>
    <name evidence="9" type="ORF">JTE90_023371</name>
</gene>
<dbReference type="InterPro" id="IPR050213">
    <property type="entry name" value="GST_superfamily"/>
</dbReference>
<feature type="domain" description="GST C-terminal" evidence="8">
    <location>
        <begin position="86"/>
        <end position="204"/>
    </location>
</feature>
<keyword evidence="5" id="KW-0808">Transferase</keyword>
<dbReference type="PANTHER" id="PTHR11571:SF222">
    <property type="entry name" value="GLUTATHIONE TRANSFERASE"/>
    <property type="match status" value="1"/>
</dbReference>
<evidence type="ECO:0000256" key="4">
    <source>
        <dbReference type="ARBA" id="ARBA00012452"/>
    </source>
</evidence>
<evidence type="ECO:0000256" key="6">
    <source>
        <dbReference type="ARBA" id="ARBA00047960"/>
    </source>
</evidence>
<dbReference type="PROSITE" id="PS50404">
    <property type="entry name" value="GST_NTER"/>
    <property type="match status" value="1"/>
</dbReference>
<proteinExistence type="inferred from homology"/>
<dbReference type="SFLD" id="SFLDG01205">
    <property type="entry name" value="AMPS.1"/>
    <property type="match status" value="1"/>
</dbReference>
<dbReference type="GO" id="GO:0006749">
    <property type="term" value="P:glutathione metabolic process"/>
    <property type="evidence" value="ECO:0007669"/>
    <property type="project" value="TreeGrafter"/>
</dbReference>
<dbReference type="AlphaFoldDB" id="A0AAV6V206"/>
<dbReference type="GO" id="GO:0004364">
    <property type="term" value="F:glutathione transferase activity"/>
    <property type="evidence" value="ECO:0007669"/>
    <property type="project" value="UniProtKB-EC"/>
</dbReference>
<dbReference type="InterPro" id="IPR036282">
    <property type="entry name" value="Glutathione-S-Trfase_C_sf"/>
</dbReference>
<dbReference type="SUPFAM" id="SSF52833">
    <property type="entry name" value="Thioredoxin-like"/>
    <property type="match status" value="1"/>
</dbReference>
<dbReference type="InterPro" id="IPR040079">
    <property type="entry name" value="Glutathione_S-Trfase"/>
</dbReference>
<dbReference type="Proteomes" id="UP000827092">
    <property type="component" value="Unassembled WGS sequence"/>
</dbReference>
<accession>A0AAV6V206</accession>
<evidence type="ECO:0000256" key="5">
    <source>
        <dbReference type="ARBA" id="ARBA00022679"/>
    </source>
</evidence>
<dbReference type="FunFam" id="1.20.1050.10:FF:000101">
    <property type="entry name" value="Glutathione S-transferase Mu 4"/>
    <property type="match status" value="1"/>
</dbReference>
<dbReference type="InterPro" id="IPR036249">
    <property type="entry name" value="Thioredoxin-like_sf"/>
</dbReference>
<dbReference type="InterPro" id="IPR004045">
    <property type="entry name" value="Glutathione_S-Trfase_N"/>
</dbReference>
<comment type="caution">
    <text evidence="9">The sequence shown here is derived from an EMBL/GenBank/DDBJ whole genome shotgun (WGS) entry which is preliminary data.</text>
</comment>
<dbReference type="Gene3D" id="1.20.1050.130">
    <property type="match status" value="1"/>
</dbReference>
<evidence type="ECO:0000256" key="1">
    <source>
        <dbReference type="ARBA" id="ARBA00003701"/>
    </source>
</evidence>
<keyword evidence="10" id="KW-1185">Reference proteome</keyword>
<dbReference type="InterPro" id="IPR010987">
    <property type="entry name" value="Glutathione-S-Trfase_C-like"/>
</dbReference>
<evidence type="ECO:0000313" key="9">
    <source>
        <dbReference type="EMBL" id="KAG8189864.1"/>
    </source>
</evidence>
<name>A0AAV6V206_9ARAC</name>
<comment type="function">
    <text evidence="1">Conjugation of reduced glutathione to a wide number of exogenous and endogenous hydrophobic electrophiles.</text>
</comment>
<dbReference type="EMBL" id="JAFNEN010000201">
    <property type="protein sequence ID" value="KAG8189864.1"/>
    <property type="molecule type" value="Genomic_DNA"/>
</dbReference>
<evidence type="ECO:0000256" key="2">
    <source>
        <dbReference type="ARBA" id="ARBA00005861"/>
    </source>
</evidence>
<dbReference type="Pfam" id="PF14497">
    <property type="entry name" value="GST_C_3"/>
    <property type="match status" value="1"/>
</dbReference>
<evidence type="ECO:0000259" key="8">
    <source>
        <dbReference type="PROSITE" id="PS50405"/>
    </source>
</evidence>
<dbReference type="InterPro" id="IPR004046">
    <property type="entry name" value="GST_C"/>
</dbReference>
<evidence type="ECO:0000256" key="3">
    <source>
        <dbReference type="ARBA" id="ARBA00011738"/>
    </source>
</evidence>
<dbReference type="GO" id="GO:0042178">
    <property type="term" value="P:xenobiotic catabolic process"/>
    <property type="evidence" value="ECO:0007669"/>
    <property type="project" value="UniProtKB-ARBA"/>
</dbReference>
<comment type="similarity">
    <text evidence="2">Belongs to the GST superfamily. Mu family.</text>
</comment>